<dbReference type="FunFam" id="3.40.470.10:FF:000007">
    <property type="entry name" value="Uracil-DNA glycosylase"/>
    <property type="match status" value="1"/>
</dbReference>
<feature type="compositionally biased region" description="Low complexity" evidence="9">
    <location>
        <begin position="42"/>
        <end position="57"/>
    </location>
</feature>
<dbReference type="HAMAP" id="MF_00148">
    <property type="entry name" value="UDG"/>
    <property type="match status" value="1"/>
</dbReference>
<dbReference type="VEuPathDB" id="FungiDB:TREMEDRAFT_29872"/>
<keyword evidence="6 7" id="KW-0539">Nucleus</keyword>
<reference evidence="11 12" key="1">
    <citation type="submission" date="2016-06" db="EMBL/GenBank/DDBJ databases">
        <title>Evolution of pathogenesis and genome organization in the Tremellales.</title>
        <authorList>
            <person name="Cuomo C."/>
            <person name="Litvintseva A."/>
            <person name="Heitman J."/>
            <person name="Chen Y."/>
            <person name="Sun S."/>
            <person name="Springer D."/>
            <person name="Dromer F."/>
            <person name="Young S."/>
            <person name="Zeng Q."/>
            <person name="Chapman S."/>
            <person name="Gujja S."/>
            <person name="Saif S."/>
            <person name="Birren B."/>
        </authorList>
    </citation>
    <scope>NUCLEOTIDE SEQUENCE [LARGE SCALE GENOMIC DNA]</scope>
    <source>
        <strain evidence="11 12">ATCC 28783</strain>
    </source>
</reference>
<dbReference type="NCBIfam" id="NF003591">
    <property type="entry name" value="PRK05254.1-4"/>
    <property type="match status" value="1"/>
</dbReference>
<dbReference type="PROSITE" id="PS00130">
    <property type="entry name" value="U_DNA_GLYCOSYLASE"/>
    <property type="match status" value="1"/>
</dbReference>
<proteinExistence type="inferred from homology"/>
<dbReference type="SMART" id="SM00986">
    <property type="entry name" value="UDG"/>
    <property type="match status" value="1"/>
</dbReference>
<evidence type="ECO:0000256" key="2">
    <source>
        <dbReference type="ARBA" id="ARBA00022763"/>
    </source>
</evidence>
<accession>A0A4Q1BUT1</accession>
<evidence type="ECO:0000259" key="10">
    <source>
        <dbReference type="SMART" id="SM00986"/>
    </source>
</evidence>
<dbReference type="PANTHER" id="PTHR11264">
    <property type="entry name" value="URACIL-DNA GLYCOSYLASE"/>
    <property type="match status" value="1"/>
</dbReference>
<feature type="region of interest" description="Disordered" evidence="9">
    <location>
        <begin position="1"/>
        <end position="86"/>
    </location>
</feature>
<dbReference type="GO" id="GO:0004844">
    <property type="term" value="F:uracil DNA N-glycosylase activity"/>
    <property type="evidence" value="ECO:0007669"/>
    <property type="project" value="UniProtKB-UniRule"/>
</dbReference>
<dbReference type="Proteomes" id="UP000289152">
    <property type="component" value="Unassembled WGS sequence"/>
</dbReference>
<dbReference type="CDD" id="cd10027">
    <property type="entry name" value="UDG-F1-like"/>
    <property type="match status" value="1"/>
</dbReference>
<evidence type="ECO:0000256" key="5">
    <source>
        <dbReference type="ARBA" id="ARBA00023204"/>
    </source>
</evidence>
<evidence type="ECO:0000256" key="8">
    <source>
        <dbReference type="PROSITE-ProRule" id="PRU10072"/>
    </source>
</evidence>
<dbReference type="NCBIfam" id="NF003589">
    <property type="entry name" value="PRK05254.1-2"/>
    <property type="match status" value="1"/>
</dbReference>
<protein>
    <recommendedName>
        <fullName evidence="7">Uracil-DNA glycosylase</fullName>
        <shortName evidence="7">UDG</shortName>
        <ecNumber evidence="7">3.2.2.27</ecNumber>
    </recommendedName>
</protein>
<dbReference type="InterPro" id="IPR005122">
    <property type="entry name" value="Uracil-DNA_glycosylase-like"/>
</dbReference>
<dbReference type="EMBL" id="SDIL01000006">
    <property type="protein sequence ID" value="RXK41798.1"/>
    <property type="molecule type" value="Genomic_DNA"/>
</dbReference>
<dbReference type="SMART" id="SM00987">
    <property type="entry name" value="UreE_C"/>
    <property type="match status" value="1"/>
</dbReference>
<dbReference type="STRING" id="5217.A0A4Q1BUT1"/>
<comment type="similarity">
    <text evidence="1 7">Belongs to the uracil-DNA glycosylase (UDG) superfamily. UNG family.</text>
</comment>
<dbReference type="InterPro" id="IPR018085">
    <property type="entry name" value="Ura-DNA_Glyclase_AS"/>
</dbReference>
<keyword evidence="3 7" id="KW-0378">Hydrolase</keyword>
<evidence type="ECO:0000313" key="11">
    <source>
        <dbReference type="EMBL" id="RXK41798.1"/>
    </source>
</evidence>
<keyword evidence="4 7" id="KW-0496">Mitochondrion</keyword>
<evidence type="ECO:0000256" key="3">
    <source>
        <dbReference type="ARBA" id="ARBA00022801"/>
    </source>
</evidence>
<evidence type="ECO:0000256" key="4">
    <source>
        <dbReference type="ARBA" id="ARBA00023128"/>
    </source>
</evidence>
<dbReference type="InParanoid" id="A0A4Q1BUT1"/>
<dbReference type="PANTHER" id="PTHR11264:SF0">
    <property type="entry name" value="URACIL-DNA GLYCOSYLASE"/>
    <property type="match status" value="1"/>
</dbReference>
<name>A0A4Q1BUT1_TREME</name>
<dbReference type="GO" id="GO:0005739">
    <property type="term" value="C:mitochondrion"/>
    <property type="evidence" value="ECO:0007669"/>
    <property type="project" value="UniProtKB-SubCell"/>
</dbReference>
<evidence type="ECO:0000256" key="6">
    <source>
        <dbReference type="ARBA" id="ARBA00023242"/>
    </source>
</evidence>
<dbReference type="NCBIfam" id="TIGR00628">
    <property type="entry name" value="ung"/>
    <property type="match status" value="1"/>
</dbReference>
<dbReference type="Pfam" id="PF03167">
    <property type="entry name" value="UDG"/>
    <property type="match status" value="1"/>
</dbReference>
<evidence type="ECO:0000313" key="12">
    <source>
        <dbReference type="Proteomes" id="UP000289152"/>
    </source>
</evidence>
<gene>
    <name evidence="7" type="primary">UNG1</name>
    <name evidence="11" type="ORF">M231_01033</name>
</gene>
<dbReference type="AlphaFoldDB" id="A0A4Q1BUT1"/>
<dbReference type="GO" id="GO:0097510">
    <property type="term" value="P:base-excision repair, AP site formation via deaminated base removal"/>
    <property type="evidence" value="ECO:0007669"/>
    <property type="project" value="TreeGrafter"/>
</dbReference>
<dbReference type="OrthoDB" id="10031947at2759"/>
<feature type="compositionally biased region" description="Low complexity" evidence="9">
    <location>
        <begin position="9"/>
        <end position="28"/>
    </location>
</feature>
<dbReference type="NCBIfam" id="NF003592">
    <property type="entry name" value="PRK05254.1-5"/>
    <property type="match status" value="1"/>
</dbReference>
<dbReference type="NCBIfam" id="NF003588">
    <property type="entry name" value="PRK05254.1-1"/>
    <property type="match status" value="1"/>
</dbReference>
<dbReference type="GO" id="GO:0005634">
    <property type="term" value="C:nucleus"/>
    <property type="evidence" value="ECO:0007669"/>
    <property type="project" value="UniProtKB-SubCell"/>
</dbReference>
<evidence type="ECO:0000256" key="7">
    <source>
        <dbReference type="HAMAP-Rule" id="MF_03166"/>
    </source>
</evidence>
<comment type="caution">
    <text evidence="11">The sequence shown here is derived from an EMBL/GenBank/DDBJ whole genome shotgun (WGS) entry which is preliminary data.</text>
</comment>
<dbReference type="InterPro" id="IPR036895">
    <property type="entry name" value="Uracil-DNA_glycosylase-like_sf"/>
</dbReference>
<dbReference type="FunCoup" id="A0A4Q1BUT1">
    <property type="interactions" value="391"/>
</dbReference>
<keyword evidence="5 7" id="KW-0234">DNA repair</keyword>
<sequence length="384" mass="42126">MSQASRSISSYFKPLSSPASSSPARPKLNGGPSIPSSPINGKQKVTTSTVQTSTITTDDGKTETTTDGAGKEVNSSPVSSSGRKRHMNEVMLKAIQDGLAEGEREAKKAKVVTAPIFQNLSPVKSLSLGKASSREELRDSLKSHPDKLALLELELDTMGEDWLIALQEEFVKPYFLTLKQFITAEQKTKKVFPPPQDIYSWSRLCPLKDVRVVIIGQDPYHDDNQAHGLAFSVRKGVRVPPSLRNIYKEMSEDVDGFKIPPHGDLSEWARHGVLLLNTSLTVRAHEAASHSNRGWETFTAAVLKVVTSRLVPRNGVVFMAWGAHAQKMCSGVDKNKHLILKSVHPSPLSAMRGFFGSKHFTKANAWLEERYGSEGGIDWKALGA</sequence>
<comment type="catalytic activity">
    <reaction evidence="7">
        <text>Hydrolyzes single-stranded DNA or mismatched double-stranded DNA and polynucleotides, releasing free uracil.</text>
        <dbReference type="EC" id="3.2.2.27"/>
    </reaction>
</comment>
<evidence type="ECO:0000256" key="1">
    <source>
        <dbReference type="ARBA" id="ARBA00008184"/>
    </source>
</evidence>
<evidence type="ECO:0000256" key="9">
    <source>
        <dbReference type="SAM" id="MobiDB-lite"/>
    </source>
</evidence>
<feature type="domain" description="Uracil-DNA glycosylase-like" evidence="10">
    <location>
        <begin position="203"/>
        <end position="367"/>
    </location>
</feature>
<keyword evidence="2 7" id="KW-0227">DNA damage</keyword>
<dbReference type="InterPro" id="IPR002043">
    <property type="entry name" value="UDG_fam1"/>
</dbReference>
<organism evidence="11 12">
    <name type="scientific">Tremella mesenterica</name>
    <name type="common">Jelly fungus</name>
    <dbReference type="NCBI Taxonomy" id="5217"/>
    <lineage>
        <taxon>Eukaryota</taxon>
        <taxon>Fungi</taxon>
        <taxon>Dikarya</taxon>
        <taxon>Basidiomycota</taxon>
        <taxon>Agaricomycotina</taxon>
        <taxon>Tremellomycetes</taxon>
        <taxon>Tremellales</taxon>
        <taxon>Tremellaceae</taxon>
        <taxon>Tremella</taxon>
    </lineage>
</organism>
<dbReference type="SUPFAM" id="SSF52141">
    <property type="entry name" value="Uracil-DNA glycosylase-like"/>
    <property type="match status" value="1"/>
</dbReference>
<dbReference type="EC" id="3.2.2.27" evidence="7"/>
<feature type="active site" description="Proton acceptor" evidence="7 8">
    <location>
        <position position="218"/>
    </location>
</feature>
<comment type="subcellular location">
    <subcellularLocation>
        <location evidence="7">Mitochondrion</location>
    </subcellularLocation>
    <subcellularLocation>
        <location evidence="7">Nucleus</location>
    </subcellularLocation>
</comment>
<comment type="function">
    <text evidence="7">Excises uracil residues from the DNA which can arise as a result of misincorporation of dUMP residues by DNA polymerase or due to deamination of cytosine.</text>
</comment>
<keyword evidence="12" id="KW-1185">Reference proteome</keyword>
<dbReference type="Gene3D" id="3.40.470.10">
    <property type="entry name" value="Uracil-DNA glycosylase-like domain"/>
    <property type="match status" value="1"/>
</dbReference>